<dbReference type="InterPro" id="IPR000515">
    <property type="entry name" value="MetI-like"/>
</dbReference>
<keyword evidence="5 7" id="KW-1133">Transmembrane helix</keyword>
<sequence length="313" mass="34828">MSPELLQKKEKIRKRLEPRIKELKFSLSRIKKSPLSMVGLCIILFFAIIALLAPVIAPPKYPYDPYRIPRYGYSATPKPPSWEHPFGTTEGQYDIFYGVIWGTRTAFRIGFMVVGSIMVIGIILGSLSGYYGGIIDEIIMRIVDTFMSIPTLILAMALVTALGHSLDKVMIALIIVGWPSYARLIRGDILSVREETYIEAARATGVSDFGIIFKHILPNAIYPLLIMASLDIGAMVLTAAALSFLGLGAPIGYADWGQMISFARNWIIGPPGKPLAYWYTVTIPGIFILLFVLGWNLLGDAFRDILDPKLRRK</sequence>
<keyword evidence="3" id="KW-1003">Cell membrane</keyword>
<evidence type="ECO:0000256" key="7">
    <source>
        <dbReference type="RuleBase" id="RU363032"/>
    </source>
</evidence>
<evidence type="ECO:0000256" key="3">
    <source>
        <dbReference type="ARBA" id="ARBA00022475"/>
    </source>
</evidence>
<proteinExistence type="inferred from homology"/>
<evidence type="ECO:0000256" key="6">
    <source>
        <dbReference type="ARBA" id="ARBA00023136"/>
    </source>
</evidence>
<evidence type="ECO:0000256" key="2">
    <source>
        <dbReference type="ARBA" id="ARBA00022448"/>
    </source>
</evidence>
<feature type="transmembrane region" description="Helical" evidence="7">
    <location>
        <begin position="109"/>
        <end position="130"/>
    </location>
</feature>
<dbReference type="InterPro" id="IPR035906">
    <property type="entry name" value="MetI-like_sf"/>
</dbReference>
<evidence type="ECO:0000259" key="8">
    <source>
        <dbReference type="PROSITE" id="PS50928"/>
    </source>
</evidence>
<dbReference type="PANTHER" id="PTHR43386:SF1">
    <property type="entry name" value="D,D-DIPEPTIDE TRANSPORT SYSTEM PERMEASE PROTEIN DDPC-RELATED"/>
    <property type="match status" value="1"/>
</dbReference>
<feature type="transmembrane region" description="Helical" evidence="7">
    <location>
        <begin position="275"/>
        <end position="298"/>
    </location>
</feature>
<dbReference type="InterPro" id="IPR025966">
    <property type="entry name" value="OppC_N"/>
</dbReference>
<keyword evidence="4 7" id="KW-0812">Transmembrane</keyword>
<protein>
    <submittedName>
        <fullName evidence="9">ABC transporter permease</fullName>
    </submittedName>
</protein>
<dbReference type="EMBL" id="DRBC01000147">
    <property type="protein sequence ID" value="HDN84615.1"/>
    <property type="molecule type" value="Genomic_DNA"/>
</dbReference>
<gene>
    <name evidence="9" type="ORF">ENG47_02500</name>
</gene>
<dbReference type="Gene3D" id="1.10.3720.10">
    <property type="entry name" value="MetI-like"/>
    <property type="match status" value="1"/>
</dbReference>
<dbReference type="Pfam" id="PF00528">
    <property type="entry name" value="BPD_transp_1"/>
    <property type="match status" value="1"/>
</dbReference>
<comment type="subcellular location">
    <subcellularLocation>
        <location evidence="1 7">Cell membrane</location>
        <topology evidence="1 7">Multi-pass membrane protein</topology>
    </subcellularLocation>
</comment>
<dbReference type="CDD" id="cd06261">
    <property type="entry name" value="TM_PBP2"/>
    <property type="match status" value="1"/>
</dbReference>
<dbReference type="Proteomes" id="UP000885660">
    <property type="component" value="Unassembled WGS sequence"/>
</dbReference>
<reference evidence="9" key="1">
    <citation type="journal article" date="2020" name="mSystems">
        <title>Genome- and Community-Level Interaction Insights into Carbon Utilization and Element Cycling Functions of Hydrothermarchaeota in Hydrothermal Sediment.</title>
        <authorList>
            <person name="Zhou Z."/>
            <person name="Liu Y."/>
            <person name="Xu W."/>
            <person name="Pan J."/>
            <person name="Luo Z.H."/>
            <person name="Li M."/>
        </authorList>
    </citation>
    <scope>NUCLEOTIDE SEQUENCE [LARGE SCALE GENOMIC DNA]</scope>
    <source>
        <strain evidence="9">HyVt-219</strain>
    </source>
</reference>
<dbReference type="Pfam" id="PF12911">
    <property type="entry name" value="OppC_N"/>
    <property type="match status" value="1"/>
</dbReference>
<dbReference type="InterPro" id="IPR050366">
    <property type="entry name" value="BP-dependent_transpt_permease"/>
</dbReference>
<comment type="caution">
    <text evidence="9">The sequence shown here is derived from an EMBL/GenBank/DDBJ whole genome shotgun (WGS) entry which is preliminary data.</text>
</comment>
<dbReference type="GO" id="GO:0055085">
    <property type="term" value="P:transmembrane transport"/>
    <property type="evidence" value="ECO:0007669"/>
    <property type="project" value="InterPro"/>
</dbReference>
<keyword evidence="6 7" id="KW-0472">Membrane</keyword>
<feature type="transmembrane region" description="Helical" evidence="7">
    <location>
        <begin position="142"/>
        <end position="163"/>
    </location>
</feature>
<evidence type="ECO:0000256" key="1">
    <source>
        <dbReference type="ARBA" id="ARBA00004651"/>
    </source>
</evidence>
<organism evidence="9">
    <name type="scientific">Aerophobetes bacterium</name>
    <dbReference type="NCBI Taxonomy" id="2030807"/>
    <lineage>
        <taxon>Bacteria</taxon>
        <taxon>Candidatus Aerophobota</taxon>
    </lineage>
</organism>
<feature type="transmembrane region" description="Helical" evidence="7">
    <location>
        <begin position="232"/>
        <end position="254"/>
    </location>
</feature>
<feature type="domain" description="ABC transmembrane type-1" evidence="8">
    <location>
        <begin position="103"/>
        <end position="299"/>
    </location>
</feature>
<dbReference type="PANTHER" id="PTHR43386">
    <property type="entry name" value="OLIGOPEPTIDE TRANSPORT SYSTEM PERMEASE PROTEIN APPC"/>
    <property type="match status" value="1"/>
</dbReference>
<feature type="transmembrane region" description="Helical" evidence="7">
    <location>
        <begin position="35"/>
        <end position="57"/>
    </location>
</feature>
<evidence type="ECO:0000256" key="5">
    <source>
        <dbReference type="ARBA" id="ARBA00022989"/>
    </source>
</evidence>
<dbReference type="SUPFAM" id="SSF161098">
    <property type="entry name" value="MetI-like"/>
    <property type="match status" value="1"/>
</dbReference>
<evidence type="ECO:0000256" key="4">
    <source>
        <dbReference type="ARBA" id="ARBA00022692"/>
    </source>
</evidence>
<dbReference type="AlphaFoldDB" id="A0A7V0QQW6"/>
<dbReference type="GO" id="GO:0005886">
    <property type="term" value="C:plasma membrane"/>
    <property type="evidence" value="ECO:0007669"/>
    <property type="project" value="UniProtKB-SubCell"/>
</dbReference>
<evidence type="ECO:0000313" key="9">
    <source>
        <dbReference type="EMBL" id="HDN84615.1"/>
    </source>
</evidence>
<keyword evidence="2 7" id="KW-0813">Transport</keyword>
<dbReference type="PROSITE" id="PS50928">
    <property type="entry name" value="ABC_TM1"/>
    <property type="match status" value="1"/>
</dbReference>
<comment type="similarity">
    <text evidence="7">Belongs to the binding-protein-dependent transport system permease family.</text>
</comment>
<accession>A0A7V0QQW6</accession>
<name>A0A7V0QQW6_UNCAE</name>